<comment type="subcellular location">
    <subcellularLocation>
        <location evidence="1 7">Cell membrane</location>
        <topology evidence="1 7">Multi-pass membrane protein</topology>
    </subcellularLocation>
</comment>
<dbReference type="PANTHER" id="PTHR30213:SF0">
    <property type="entry name" value="UPF0761 MEMBRANE PROTEIN YIHY"/>
    <property type="match status" value="1"/>
</dbReference>
<reference evidence="8 9" key="1">
    <citation type="submission" date="2015-07" db="EMBL/GenBank/DDBJ databases">
        <title>Draft genome sequence of the Amantichitinum ursilacus IGB-41, a new chitin-degrading bacterium.</title>
        <authorList>
            <person name="Kirstahler P."/>
            <person name="Guenther M."/>
            <person name="Grumaz C."/>
            <person name="Rupp S."/>
            <person name="Zibek S."/>
            <person name="Sohn K."/>
        </authorList>
    </citation>
    <scope>NUCLEOTIDE SEQUENCE [LARGE SCALE GENOMIC DNA]</scope>
    <source>
        <strain evidence="8 9">IGB-41</strain>
    </source>
</reference>
<dbReference type="AlphaFoldDB" id="A0A0N0XJV9"/>
<evidence type="ECO:0000256" key="5">
    <source>
        <dbReference type="ARBA" id="ARBA00022989"/>
    </source>
</evidence>
<dbReference type="InterPro" id="IPR036390">
    <property type="entry name" value="WH_DNA-bd_sf"/>
</dbReference>
<dbReference type="STRING" id="857265.WG78_04860"/>
<dbReference type="Pfam" id="PF03631">
    <property type="entry name" value="Virul_fac_BrkB"/>
    <property type="match status" value="1"/>
</dbReference>
<feature type="transmembrane region" description="Helical" evidence="7">
    <location>
        <begin position="220"/>
        <end position="242"/>
    </location>
</feature>
<comment type="caution">
    <text evidence="8">The sequence shown here is derived from an EMBL/GenBank/DDBJ whole genome shotgun (WGS) entry which is preliminary data.</text>
</comment>
<dbReference type="NCBIfam" id="TIGR00765">
    <property type="entry name" value="yihY_not_rbn"/>
    <property type="match status" value="1"/>
</dbReference>
<dbReference type="InterPro" id="IPR017039">
    <property type="entry name" value="Virul_fac_BrkB"/>
</dbReference>
<keyword evidence="9" id="KW-1185">Reference proteome</keyword>
<dbReference type="Pfam" id="PF02082">
    <property type="entry name" value="Rrf2"/>
    <property type="match status" value="1"/>
</dbReference>
<dbReference type="HAMAP" id="MF_00672">
    <property type="entry name" value="UPF0761"/>
    <property type="match status" value="1"/>
</dbReference>
<evidence type="ECO:0000256" key="3">
    <source>
        <dbReference type="ARBA" id="ARBA00022519"/>
    </source>
</evidence>
<keyword evidence="3" id="KW-0997">Cell inner membrane</keyword>
<evidence type="ECO:0000256" key="7">
    <source>
        <dbReference type="HAMAP-Rule" id="MF_00672"/>
    </source>
</evidence>
<sequence>MFHPLTRQHLESLITIRFWRRVIGFGRYVGHRLIKDRCLQTAGSLTYTTLLALIPLFTIALTLFSAFPMFSDYSAKFKTFILLNLVPDAAGKIIGVYMRQFSDNAEKLTALGTIGLAVTALLLIFTIEKTFNEIWSVRRPRGILARTLIYWAALTLGPVALGISLSLTSWIYHHSGGLISGIQVWDTTIRVGPSLVMFAMLSLMYITIPNCYVPRSHAIIAGVLVGVALELMKALFGLYVQAFVTLKMVYGAFASFPIFLTWLYVCWVIILGGAVLSASLSYWHGDAWEWHARRGTRFEQAVRILLALSEAHENGVLLHINELRLQINVGLDSTLTLLDEMLECGWVETTREGEWLLAAAPARITLLDIYECVEAPLAAKEGRHMQELAERMRTPLQETLADYARLEATASAEQPA</sequence>
<protein>
    <recommendedName>
        <fullName evidence="7">UPF0761 membrane protein WG78_04860</fullName>
    </recommendedName>
</protein>
<dbReference type="EMBL" id="LAQT01000003">
    <property type="protein sequence ID" value="KPC53951.1"/>
    <property type="molecule type" value="Genomic_DNA"/>
</dbReference>
<dbReference type="SUPFAM" id="SSF46785">
    <property type="entry name" value="Winged helix' DNA-binding domain"/>
    <property type="match status" value="1"/>
</dbReference>
<feature type="transmembrane region" description="Helical" evidence="7">
    <location>
        <begin position="45"/>
        <end position="67"/>
    </location>
</feature>
<name>A0A0N0XJV9_9NEIS</name>
<feature type="transmembrane region" description="Helical" evidence="7">
    <location>
        <begin position="148"/>
        <end position="171"/>
    </location>
</feature>
<dbReference type="PANTHER" id="PTHR30213">
    <property type="entry name" value="INNER MEMBRANE PROTEIN YHJD"/>
    <property type="match status" value="1"/>
</dbReference>
<evidence type="ECO:0000256" key="4">
    <source>
        <dbReference type="ARBA" id="ARBA00022692"/>
    </source>
</evidence>
<dbReference type="GO" id="GO:0005886">
    <property type="term" value="C:plasma membrane"/>
    <property type="evidence" value="ECO:0007669"/>
    <property type="project" value="UniProtKB-SubCell"/>
</dbReference>
<keyword evidence="5 7" id="KW-1133">Transmembrane helix</keyword>
<feature type="transmembrane region" description="Helical" evidence="7">
    <location>
        <begin position="110"/>
        <end position="127"/>
    </location>
</feature>
<evidence type="ECO:0000256" key="6">
    <source>
        <dbReference type="ARBA" id="ARBA00023136"/>
    </source>
</evidence>
<feature type="transmembrane region" description="Helical" evidence="7">
    <location>
        <begin position="262"/>
        <end position="283"/>
    </location>
</feature>
<feature type="transmembrane region" description="Helical" evidence="7">
    <location>
        <begin position="191"/>
        <end position="208"/>
    </location>
</feature>
<dbReference type="Proteomes" id="UP000037939">
    <property type="component" value="Unassembled WGS sequence"/>
</dbReference>
<proteinExistence type="inferred from homology"/>
<dbReference type="RefSeq" id="WP_053936673.1">
    <property type="nucleotide sequence ID" value="NZ_LAQT01000003.1"/>
</dbReference>
<dbReference type="InterPro" id="IPR023679">
    <property type="entry name" value="UPF0761_bac"/>
</dbReference>
<organism evidence="8 9">
    <name type="scientific">Amantichitinum ursilacus</name>
    <dbReference type="NCBI Taxonomy" id="857265"/>
    <lineage>
        <taxon>Bacteria</taxon>
        <taxon>Pseudomonadati</taxon>
        <taxon>Pseudomonadota</taxon>
        <taxon>Betaproteobacteria</taxon>
        <taxon>Neisseriales</taxon>
        <taxon>Chitinibacteraceae</taxon>
        <taxon>Amantichitinum</taxon>
    </lineage>
</organism>
<evidence type="ECO:0000256" key="2">
    <source>
        <dbReference type="ARBA" id="ARBA00022475"/>
    </source>
</evidence>
<keyword evidence="4 7" id="KW-0812">Transmembrane</keyword>
<evidence type="ECO:0000313" key="9">
    <source>
        <dbReference type="Proteomes" id="UP000037939"/>
    </source>
</evidence>
<keyword evidence="6 7" id="KW-0472">Membrane</keyword>
<dbReference type="InterPro" id="IPR036388">
    <property type="entry name" value="WH-like_DNA-bd_sf"/>
</dbReference>
<evidence type="ECO:0000256" key="1">
    <source>
        <dbReference type="ARBA" id="ARBA00004651"/>
    </source>
</evidence>
<keyword evidence="2 7" id="KW-1003">Cell membrane</keyword>
<evidence type="ECO:0000313" key="8">
    <source>
        <dbReference type="EMBL" id="KPC53951.1"/>
    </source>
</evidence>
<dbReference type="Gene3D" id="1.10.10.10">
    <property type="entry name" value="Winged helix-like DNA-binding domain superfamily/Winged helix DNA-binding domain"/>
    <property type="match status" value="1"/>
</dbReference>
<gene>
    <name evidence="8" type="ORF">WG78_04860</name>
</gene>
<dbReference type="InterPro" id="IPR000944">
    <property type="entry name" value="Tscrpt_reg_Rrf2"/>
</dbReference>
<comment type="similarity">
    <text evidence="7">Belongs to the UPF0761 family.</text>
</comment>
<dbReference type="OrthoDB" id="9808671at2"/>
<dbReference type="PATRIC" id="fig|857265.3.peg.996"/>
<accession>A0A0N0XJV9</accession>
<feature type="transmembrane region" description="Helical" evidence="7">
    <location>
        <begin position="79"/>
        <end position="98"/>
    </location>
</feature>